<sequence>MAAQAETLQLVRFLTQDCKVALARALPKCSTLRQKGLNTIDDVAHADLDMLKTIFEEEKVAKQVLNAAKKKSSNSRKRAAPEGFSDPVKRVKGVANDEEADLVLPLSQLSIDELRLKTIETNRAPLFLAFAVTLAKYTLSDQPLSSRLSLAQAVTSAGAQSKAKYIGLTSSTPEDEGWAQGQPKIKLMGREIAVMRRQIAVPAISAESGSQKTVENDSGTSHEAFWGIDLEALKKSNGPLVAGKMSGSAGPPIHTPQAARAYLFKSIDLIETGNAVSTGLRIKSEETDSPKKVKKPTSAERMSRRENAVAMLLTAIDHVCQSWSLTLSSEELDRRAGAWYAKVRPDVEYGQAGWGQRGQVPLRAILDLTKDS</sequence>
<keyword evidence="2" id="KW-1185">Reference proteome</keyword>
<gene>
    <name evidence="1" type="ORF">H2198_006649</name>
</gene>
<name>A0ACC3A2V8_9EURO</name>
<protein>
    <submittedName>
        <fullName evidence="1">Uncharacterized protein</fullName>
    </submittedName>
</protein>
<proteinExistence type="predicted"/>
<comment type="caution">
    <text evidence="1">The sequence shown here is derived from an EMBL/GenBank/DDBJ whole genome shotgun (WGS) entry which is preliminary data.</text>
</comment>
<evidence type="ECO:0000313" key="2">
    <source>
        <dbReference type="Proteomes" id="UP001172386"/>
    </source>
</evidence>
<dbReference type="EMBL" id="JAPDRQ010000125">
    <property type="protein sequence ID" value="KAJ9654299.1"/>
    <property type="molecule type" value="Genomic_DNA"/>
</dbReference>
<organism evidence="1 2">
    <name type="scientific">Neophaeococcomyces mojaviensis</name>
    <dbReference type="NCBI Taxonomy" id="3383035"/>
    <lineage>
        <taxon>Eukaryota</taxon>
        <taxon>Fungi</taxon>
        <taxon>Dikarya</taxon>
        <taxon>Ascomycota</taxon>
        <taxon>Pezizomycotina</taxon>
        <taxon>Eurotiomycetes</taxon>
        <taxon>Chaetothyriomycetidae</taxon>
        <taxon>Chaetothyriales</taxon>
        <taxon>Chaetothyriales incertae sedis</taxon>
        <taxon>Neophaeococcomyces</taxon>
    </lineage>
</organism>
<reference evidence="1" key="1">
    <citation type="submission" date="2022-10" db="EMBL/GenBank/DDBJ databases">
        <title>Culturing micro-colonial fungi from biological soil crusts in the Mojave desert and describing Neophaeococcomyces mojavensis, and introducing the new genera and species Taxawa tesnikishii.</title>
        <authorList>
            <person name="Kurbessoian T."/>
            <person name="Stajich J.E."/>
        </authorList>
    </citation>
    <scope>NUCLEOTIDE SEQUENCE</scope>
    <source>
        <strain evidence="1">JES_112</strain>
    </source>
</reference>
<accession>A0ACC3A2V8</accession>
<evidence type="ECO:0000313" key="1">
    <source>
        <dbReference type="EMBL" id="KAJ9654299.1"/>
    </source>
</evidence>
<dbReference type="Proteomes" id="UP001172386">
    <property type="component" value="Unassembled WGS sequence"/>
</dbReference>